<keyword evidence="3" id="KW-1185">Reference proteome</keyword>
<protein>
    <recommendedName>
        <fullName evidence="1">Exportin-2 central domain-containing protein</fullName>
    </recommendedName>
</protein>
<reference evidence="2" key="1">
    <citation type="submission" date="2011-01" db="EMBL/GenBank/DDBJ databases">
        <title>The Genome Sequence of Nematocida parisii strain ERTm3.</title>
        <authorList>
            <consortium name="The Broad Institute Genome Sequencing Platform"/>
            <consortium name="The Broad Institute Genome Sequencing Center for Infectious Disease"/>
            <person name="Cuomo C."/>
            <person name="Troemel E."/>
            <person name="Young S.K."/>
            <person name="Zeng Q."/>
            <person name="Gargeya S."/>
            <person name="Fitzgerald M."/>
            <person name="Haas B."/>
            <person name="Abouelleil A."/>
            <person name="Alvarado L."/>
            <person name="Arachchi H.M."/>
            <person name="Berlin A."/>
            <person name="Chapman S.B."/>
            <person name="Gearin G."/>
            <person name="Goldberg J."/>
            <person name="Griggs A."/>
            <person name="Gujja S."/>
            <person name="Hansen M."/>
            <person name="Heiman D."/>
            <person name="Howarth C."/>
            <person name="Larimer J."/>
            <person name="Lui A."/>
            <person name="MacDonald P.J.P."/>
            <person name="McCowen C."/>
            <person name="Montmayeur A."/>
            <person name="Murphy C."/>
            <person name="Neiman D."/>
            <person name="Pearson M."/>
            <person name="Priest M."/>
            <person name="Roberts A."/>
            <person name="Saif S."/>
            <person name="Shea T."/>
            <person name="Sisk P."/>
            <person name="Stolte C."/>
            <person name="Sykes S."/>
            <person name="Wortman J."/>
            <person name="Nusbaum C."/>
            <person name="Birren B."/>
        </authorList>
    </citation>
    <scope>NUCLEOTIDE SEQUENCE</scope>
    <source>
        <strain evidence="2">ERTm3</strain>
    </source>
</reference>
<dbReference type="InParanoid" id="I3EE08"/>
<dbReference type="AlphaFoldDB" id="I3EE08"/>
<dbReference type="GO" id="GO:0006886">
    <property type="term" value="P:intracellular protein transport"/>
    <property type="evidence" value="ECO:0007669"/>
    <property type="project" value="InterPro"/>
</dbReference>
<dbReference type="STRING" id="935791.I3EE08"/>
<organism evidence="2 3">
    <name type="scientific">Nematocida parisii (strain ERTm3)</name>
    <name type="common">Nematode killer fungus</name>
    <dbReference type="NCBI Taxonomy" id="935791"/>
    <lineage>
        <taxon>Eukaryota</taxon>
        <taxon>Fungi</taxon>
        <taxon>Fungi incertae sedis</taxon>
        <taxon>Microsporidia</taxon>
        <taxon>Nematocida</taxon>
    </lineage>
</organism>
<dbReference type="InterPro" id="IPR013713">
    <property type="entry name" value="XPO2_central"/>
</dbReference>
<dbReference type="Gene3D" id="1.25.10.10">
    <property type="entry name" value="Leucine-rich Repeat Variant"/>
    <property type="match status" value="1"/>
</dbReference>
<gene>
    <name evidence="2" type="ORF">NEQG_02336</name>
</gene>
<dbReference type="EMBL" id="GL870882">
    <property type="protein sequence ID" value="EIJ87455.1"/>
    <property type="molecule type" value="Genomic_DNA"/>
</dbReference>
<evidence type="ECO:0000313" key="3">
    <source>
        <dbReference type="Proteomes" id="UP000002872"/>
    </source>
</evidence>
<evidence type="ECO:0000313" key="2">
    <source>
        <dbReference type="EMBL" id="EIJ87455.1"/>
    </source>
</evidence>
<accession>I3EE08</accession>
<dbReference type="HOGENOM" id="CLU_545242_0_0_1"/>
<dbReference type="SUPFAM" id="SSF48371">
    <property type="entry name" value="ARM repeat"/>
    <property type="match status" value="1"/>
</dbReference>
<dbReference type="Proteomes" id="UP000002872">
    <property type="component" value="Unassembled WGS sequence"/>
</dbReference>
<feature type="domain" description="Exportin-2 central" evidence="1">
    <location>
        <begin position="146"/>
        <end position="327"/>
    </location>
</feature>
<sequence>MKESEVYELLRAYIDPAKTKEAEILARRINGDTEEITAFVKQLGSSPPKVKEIAALFLRHSLSLSLSHSAIQKGVDTQYYTTIFSHVCQYITQESEITDKLLYESISILSNALTLSDVLPVIELGRITQPDKAAVKTLNLLVRYTQKYRTKEKSDELYLEINHLIEVTKTIFHALVQYIIAHPDTEISLQIYICIYTIIYSILVHDIPDYYEENIEHYTAGLFIPINNNHLKNVHSTDPLVCIIRSAVVIQIQVASILISRYSDAYDSFMPFTSTMDRLYTTSELLDEGIQVEFMNYLQVLLNTHCRLDGQTISTILKMLISKIVVDTDVGTVEYINELLQGDPTLTREISAGILKDLLARGALTLTDLIHHTVQQAHGAPSKLQVSSVYIILYLIRSKYRLASGIYSEYIQHALHTVIKGDITNTHEVLGIAYAILILAVQYNIAGGLEDRAQDIFNAMDHLVTLNESAEVPEYILYISIGLAYTVYVHSKKTFHTLLE</sequence>
<name>I3EE08_NEMP3</name>
<dbReference type="InterPro" id="IPR016024">
    <property type="entry name" value="ARM-type_fold"/>
</dbReference>
<dbReference type="VEuPathDB" id="MicrosporidiaDB:NEQG_02336"/>
<dbReference type="OrthoDB" id="3268246at2759"/>
<evidence type="ECO:0000259" key="1">
    <source>
        <dbReference type="Pfam" id="PF08506"/>
    </source>
</evidence>
<proteinExistence type="predicted"/>
<dbReference type="Pfam" id="PF08506">
    <property type="entry name" value="Cse1"/>
    <property type="match status" value="1"/>
</dbReference>
<dbReference type="InterPro" id="IPR011989">
    <property type="entry name" value="ARM-like"/>
</dbReference>